<dbReference type="AlphaFoldDB" id="A0A4C1YKN9"/>
<dbReference type="EMBL" id="BGZK01001299">
    <property type="protein sequence ID" value="GBP76688.1"/>
    <property type="molecule type" value="Genomic_DNA"/>
</dbReference>
<evidence type="ECO:0000313" key="2">
    <source>
        <dbReference type="EMBL" id="GBP76688.1"/>
    </source>
</evidence>
<dbReference type="Proteomes" id="UP000299102">
    <property type="component" value="Unassembled WGS sequence"/>
</dbReference>
<protein>
    <submittedName>
        <fullName evidence="2">Uncharacterized protein</fullName>
    </submittedName>
</protein>
<feature type="region of interest" description="Disordered" evidence="1">
    <location>
        <begin position="85"/>
        <end position="120"/>
    </location>
</feature>
<evidence type="ECO:0000313" key="3">
    <source>
        <dbReference type="Proteomes" id="UP000299102"/>
    </source>
</evidence>
<evidence type="ECO:0000256" key="1">
    <source>
        <dbReference type="SAM" id="MobiDB-lite"/>
    </source>
</evidence>
<name>A0A4C1YKN9_EUMVA</name>
<reference evidence="2 3" key="1">
    <citation type="journal article" date="2019" name="Commun. Biol.">
        <title>The bagworm genome reveals a unique fibroin gene that provides high tensile strength.</title>
        <authorList>
            <person name="Kono N."/>
            <person name="Nakamura H."/>
            <person name="Ohtoshi R."/>
            <person name="Tomita M."/>
            <person name="Numata K."/>
            <person name="Arakawa K."/>
        </authorList>
    </citation>
    <scope>NUCLEOTIDE SEQUENCE [LARGE SCALE GENOMIC DNA]</scope>
</reference>
<keyword evidence="3" id="KW-1185">Reference proteome</keyword>
<feature type="compositionally biased region" description="Basic and acidic residues" evidence="1">
    <location>
        <begin position="109"/>
        <end position="120"/>
    </location>
</feature>
<sequence length="120" mass="13327">MATVKQTSNSGVYAQNDIANLVVCPSAINEKHSRNVMRGGGLKKTATTQCFRILHSNQKEPSSIPIAEELIKLLYLSQTNPLAPFPGERVKLSHRRRRPLAARRAAPGKHGELEHQDKYS</sequence>
<feature type="compositionally biased region" description="Basic residues" evidence="1">
    <location>
        <begin position="92"/>
        <end position="101"/>
    </location>
</feature>
<comment type="caution">
    <text evidence="2">The sequence shown here is derived from an EMBL/GenBank/DDBJ whole genome shotgun (WGS) entry which is preliminary data.</text>
</comment>
<proteinExistence type="predicted"/>
<accession>A0A4C1YKN9</accession>
<gene>
    <name evidence="2" type="ORF">EVAR_55771_1</name>
</gene>
<organism evidence="2 3">
    <name type="scientific">Eumeta variegata</name>
    <name type="common">Bagworm moth</name>
    <name type="synonym">Eumeta japonica</name>
    <dbReference type="NCBI Taxonomy" id="151549"/>
    <lineage>
        <taxon>Eukaryota</taxon>
        <taxon>Metazoa</taxon>
        <taxon>Ecdysozoa</taxon>
        <taxon>Arthropoda</taxon>
        <taxon>Hexapoda</taxon>
        <taxon>Insecta</taxon>
        <taxon>Pterygota</taxon>
        <taxon>Neoptera</taxon>
        <taxon>Endopterygota</taxon>
        <taxon>Lepidoptera</taxon>
        <taxon>Glossata</taxon>
        <taxon>Ditrysia</taxon>
        <taxon>Tineoidea</taxon>
        <taxon>Psychidae</taxon>
        <taxon>Oiketicinae</taxon>
        <taxon>Eumeta</taxon>
    </lineage>
</organism>